<accession>A0ABT0R7E8</accession>
<dbReference type="InterPro" id="IPR054384">
    <property type="entry name" value="SecDF_P1_head"/>
</dbReference>
<evidence type="ECO:0000259" key="3">
    <source>
        <dbReference type="Pfam" id="PF22599"/>
    </source>
</evidence>
<dbReference type="Pfam" id="PF22599">
    <property type="entry name" value="SecDF_P1_head"/>
    <property type="match status" value="1"/>
</dbReference>
<dbReference type="EMBL" id="JAMGSI010000001">
    <property type="protein sequence ID" value="MCL6656854.1"/>
    <property type="molecule type" value="Genomic_DNA"/>
</dbReference>
<evidence type="ECO:0000256" key="2">
    <source>
        <dbReference type="SAM" id="SignalP"/>
    </source>
</evidence>
<comment type="caution">
    <text evidence="4">The sequence shown here is derived from an EMBL/GenBank/DDBJ whole genome shotgun (WGS) entry which is preliminary data.</text>
</comment>
<feature type="chain" id="PRO_5046939373" description="SecDF P1 head subdomain domain-containing protein" evidence="2">
    <location>
        <begin position="24"/>
        <end position="528"/>
    </location>
</feature>
<keyword evidence="5" id="KW-1185">Reference proteome</keyword>
<protein>
    <recommendedName>
        <fullName evidence="3">SecDF P1 head subdomain domain-containing protein</fullName>
    </recommendedName>
</protein>
<evidence type="ECO:0000313" key="4">
    <source>
        <dbReference type="EMBL" id="MCL6656854.1"/>
    </source>
</evidence>
<feature type="domain" description="SecDF P1 head subdomain" evidence="3">
    <location>
        <begin position="69"/>
        <end position="166"/>
    </location>
</feature>
<keyword evidence="1" id="KW-0472">Membrane</keyword>
<dbReference type="Proteomes" id="UP001202031">
    <property type="component" value="Unassembled WGS sequence"/>
</dbReference>
<dbReference type="RefSeq" id="WP_102727099.1">
    <property type="nucleotide sequence ID" value="NZ_CP072027.1"/>
</dbReference>
<reference evidence="4 5" key="1">
    <citation type="submission" date="2022-03" db="EMBL/GenBank/DDBJ databases">
        <title>Taxonomic description of new species and reclassification of some bacterial strains.</title>
        <authorList>
            <person name="Ndongo S."/>
        </authorList>
    </citation>
    <scope>NUCLEOTIDE SEQUENCE [LARGE SCALE GENOMIC DNA]</scope>
    <source>
        <strain evidence="4 5">Marseille-P6666</strain>
    </source>
</reference>
<proteinExistence type="predicted"/>
<evidence type="ECO:0000256" key="1">
    <source>
        <dbReference type="SAM" id="Phobius"/>
    </source>
</evidence>
<feature type="transmembrane region" description="Helical" evidence="1">
    <location>
        <begin position="454"/>
        <end position="474"/>
    </location>
</feature>
<keyword evidence="1" id="KW-0812">Transmembrane</keyword>
<gene>
    <name evidence="4" type="ORF">M8N44_05910</name>
</gene>
<sequence>MRQLLCLLFISAFWLPLSARAEAAPPAVPSIAVRMVHPDSLELDREGKPVPEGYTPYVYEFRDRHGKMQRERLFLKDEPVITEAEVERAGVDPSRPEHLNITLNTPGGRAMKTATSAMRLGHDRLAVVVQGKVNSAPVVQAIISRAFEISGLDGENEAANLAELLNHRAATGKTTPFIPRDLALYVIHPENARLVEEGTLSVPGYRLWSRPGAEEEKDAEKEYLFLGNAPIVTGDYAQSARPNLDYPGHLDIVWNEEAYRNLEQACAALRPGKDRMAVVLRGAILSTPVFHKMPSHATLIPVPGDDRQLDALCAAINTQFPPLTEQQQRKVKKKLAVYPVHPRSTELEQRFLPELRQGKTIHLKSGFRSIPYTRPDFPEPVPSWAFIRPESLIGPEDIRYAAREQDGTITCQLLPRAWEKMHAFMDASPAGTVAVAIVFQGKVHQMFKIRDSLLQMWGIPVITFIQPISVIYILTPEEERRMHREFLYHVFRDMLFPVSPWFFKNCVPFRTLGEQKPFLMIDSGLNRP</sequence>
<keyword evidence="2" id="KW-0732">Signal</keyword>
<dbReference type="Gene3D" id="3.30.1360.200">
    <property type="match status" value="1"/>
</dbReference>
<name>A0ABT0R7E8_9BACT</name>
<keyword evidence="1" id="KW-1133">Transmembrane helix</keyword>
<organism evidence="4 5">
    <name type="scientific">Akkermansia massiliensis</name>
    <dbReference type="NCBI Taxonomy" id="2927224"/>
    <lineage>
        <taxon>Bacteria</taxon>
        <taxon>Pseudomonadati</taxon>
        <taxon>Verrucomicrobiota</taxon>
        <taxon>Verrucomicrobiia</taxon>
        <taxon>Verrucomicrobiales</taxon>
        <taxon>Akkermansiaceae</taxon>
        <taxon>Akkermansia</taxon>
    </lineage>
</organism>
<feature type="signal peptide" evidence="2">
    <location>
        <begin position="1"/>
        <end position="23"/>
    </location>
</feature>
<dbReference type="GeneID" id="84023386"/>
<evidence type="ECO:0000313" key="5">
    <source>
        <dbReference type="Proteomes" id="UP001202031"/>
    </source>
</evidence>